<dbReference type="EMBL" id="JAAAJA010000076">
    <property type="protein sequence ID" value="KAG0263375.1"/>
    <property type="molecule type" value="Genomic_DNA"/>
</dbReference>
<keyword evidence="1" id="KW-0812">Transmembrane</keyword>
<keyword evidence="1" id="KW-1133">Transmembrane helix</keyword>
<dbReference type="InterPro" id="IPR013901">
    <property type="entry name" value="Anthrone_oxy"/>
</dbReference>
<evidence type="ECO:0008006" key="4">
    <source>
        <dbReference type="Google" id="ProtNLM"/>
    </source>
</evidence>
<sequence>MAIDFQLQTIANSSNTLLVGKIVTVASLGIFAGTALTYSAVIMPSLRKFSSTSSVAIWHETFQASKSLQVATLVASIAGSVGLHHKSKNAFYLYGAITMASIIPYTLLTLVPLNNKLFTIRQTNTINGKTNSMKDSMSNDNVSEDLLNRWSLFHLGRVVLSFGALFSVLYGVVSENGVRFILFK</sequence>
<organism evidence="2 3">
    <name type="scientific">Mortierella polycephala</name>
    <dbReference type="NCBI Taxonomy" id="41804"/>
    <lineage>
        <taxon>Eukaryota</taxon>
        <taxon>Fungi</taxon>
        <taxon>Fungi incertae sedis</taxon>
        <taxon>Mucoromycota</taxon>
        <taxon>Mortierellomycotina</taxon>
        <taxon>Mortierellomycetes</taxon>
        <taxon>Mortierellales</taxon>
        <taxon>Mortierellaceae</taxon>
        <taxon>Mortierella</taxon>
    </lineage>
</organism>
<dbReference type="Pfam" id="PF08592">
    <property type="entry name" value="Anthrone_oxy"/>
    <property type="match status" value="1"/>
</dbReference>
<comment type="caution">
    <text evidence="2">The sequence shown here is derived from an EMBL/GenBank/DDBJ whole genome shotgun (WGS) entry which is preliminary data.</text>
</comment>
<keyword evidence="1" id="KW-0472">Membrane</keyword>
<protein>
    <recommendedName>
        <fullName evidence="4">DUF1772-domain-containing protein</fullName>
    </recommendedName>
</protein>
<dbReference type="PANTHER" id="PTHR36535">
    <property type="entry name" value="YALI0E30327P"/>
    <property type="match status" value="1"/>
</dbReference>
<dbReference type="OrthoDB" id="5954308at2759"/>
<reference evidence="2" key="1">
    <citation type="journal article" date="2020" name="Fungal Divers.">
        <title>Resolving the Mortierellaceae phylogeny through synthesis of multi-gene phylogenetics and phylogenomics.</title>
        <authorList>
            <person name="Vandepol N."/>
            <person name="Liber J."/>
            <person name="Desiro A."/>
            <person name="Na H."/>
            <person name="Kennedy M."/>
            <person name="Barry K."/>
            <person name="Grigoriev I.V."/>
            <person name="Miller A.N."/>
            <person name="O'Donnell K."/>
            <person name="Stajich J.E."/>
            <person name="Bonito G."/>
        </authorList>
    </citation>
    <scope>NUCLEOTIDE SEQUENCE</scope>
    <source>
        <strain evidence="2">KOD948</strain>
    </source>
</reference>
<dbReference type="PANTHER" id="PTHR36535:SF1">
    <property type="entry name" value="DUF1772 DOMAIN-CONTAINING PROTEIN"/>
    <property type="match status" value="1"/>
</dbReference>
<evidence type="ECO:0000256" key="1">
    <source>
        <dbReference type="SAM" id="Phobius"/>
    </source>
</evidence>
<dbReference type="Proteomes" id="UP000726737">
    <property type="component" value="Unassembled WGS sequence"/>
</dbReference>
<keyword evidence="3" id="KW-1185">Reference proteome</keyword>
<evidence type="ECO:0000313" key="2">
    <source>
        <dbReference type="EMBL" id="KAG0263375.1"/>
    </source>
</evidence>
<accession>A0A9P6QAA0</accession>
<proteinExistence type="predicted"/>
<feature type="transmembrane region" description="Helical" evidence="1">
    <location>
        <begin position="22"/>
        <end position="46"/>
    </location>
</feature>
<name>A0A9P6QAA0_9FUNG</name>
<evidence type="ECO:0000313" key="3">
    <source>
        <dbReference type="Proteomes" id="UP000726737"/>
    </source>
</evidence>
<gene>
    <name evidence="2" type="ORF">BG011_008897</name>
</gene>
<dbReference type="AlphaFoldDB" id="A0A9P6QAA0"/>
<feature type="transmembrane region" description="Helical" evidence="1">
    <location>
        <begin position="91"/>
        <end position="113"/>
    </location>
</feature>
<feature type="transmembrane region" description="Helical" evidence="1">
    <location>
        <begin position="155"/>
        <end position="173"/>
    </location>
</feature>